<accession>A0AAD4NJ27</accession>
<sequence length="93" mass="10694">MAKMVAPWLRNRTTTNFSALGITKQGSFSMKIERKIQKSTEFAGKLKSNLYGISNGPVLFPKIRCRNMGIRKHPFHFGFCIKIAGPQYKRLFR</sequence>
<reference evidence="1" key="1">
    <citation type="submission" date="2022-01" db="EMBL/GenBank/DDBJ databases">
        <title>Genome Sequence Resource for Two Populations of Ditylenchus destructor, the Migratory Endoparasitic Phytonematode.</title>
        <authorList>
            <person name="Zhang H."/>
            <person name="Lin R."/>
            <person name="Xie B."/>
        </authorList>
    </citation>
    <scope>NUCLEOTIDE SEQUENCE</scope>
    <source>
        <strain evidence="1">BazhouSP</strain>
    </source>
</reference>
<dbReference type="AlphaFoldDB" id="A0AAD4NJ27"/>
<proteinExistence type="predicted"/>
<gene>
    <name evidence="1" type="ORF">DdX_03051</name>
</gene>
<evidence type="ECO:0000313" key="2">
    <source>
        <dbReference type="Proteomes" id="UP001201812"/>
    </source>
</evidence>
<comment type="caution">
    <text evidence="1">The sequence shown here is derived from an EMBL/GenBank/DDBJ whole genome shotgun (WGS) entry which is preliminary data.</text>
</comment>
<dbReference type="EMBL" id="JAKKPZ010000002">
    <property type="protein sequence ID" value="KAI1726336.1"/>
    <property type="molecule type" value="Genomic_DNA"/>
</dbReference>
<protein>
    <submittedName>
        <fullName evidence="1">Uncharacterized protein</fullName>
    </submittedName>
</protein>
<dbReference type="Proteomes" id="UP001201812">
    <property type="component" value="Unassembled WGS sequence"/>
</dbReference>
<name>A0AAD4NJ27_9BILA</name>
<evidence type="ECO:0000313" key="1">
    <source>
        <dbReference type="EMBL" id="KAI1726336.1"/>
    </source>
</evidence>
<organism evidence="1 2">
    <name type="scientific">Ditylenchus destructor</name>
    <dbReference type="NCBI Taxonomy" id="166010"/>
    <lineage>
        <taxon>Eukaryota</taxon>
        <taxon>Metazoa</taxon>
        <taxon>Ecdysozoa</taxon>
        <taxon>Nematoda</taxon>
        <taxon>Chromadorea</taxon>
        <taxon>Rhabditida</taxon>
        <taxon>Tylenchina</taxon>
        <taxon>Tylenchomorpha</taxon>
        <taxon>Sphaerularioidea</taxon>
        <taxon>Anguinidae</taxon>
        <taxon>Anguininae</taxon>
        <taxon>Ditylenchus</taxon>
    </lineage>
</organism>
<keyword evidence="2" id="KW-1185">Reference proteome</keyword>